<proteinExistence type="predicted"/>
<gene>
    <name evidence="2" type="ORF">HOV93_44570</name>
</gene>
<dbReference type="Proteomes" id="UP000551616">
    <property type="component" value="Unassembled WGS sequence"/>
</dbReference>
<feature type="region of interest" description="Disordered" evidence="1">
    <location>
        <begin position="158"/>
        <end position="189"/>
    </location>
</feature>
<organism evidence="2 3">
    <name type="scientific">Bremerella alba</name>
    <dbReference type="NCBI Taxonomy" id="980252"/>
    <lineage>
        <taxon>Bacteria</taxon>
        <taxon>Pseudomonadati</taxon>
        <taxon>Planctomycetota</taxon>
        <taxon>Planctomycetia</taxon>
        <taxon>Pirellulales</taxon>
        <taxon>Pirellulaceae</taxon>
        <taxon>Bremerella</taxon>
    </lineage>
</organism>
<sequence length="232" mass="26092">MDRLRSLVLLTVFSAFLPTIAWAQSPRVMVELAFVSRIQQRTDQTPLKNQFETMLPQSKLAEEGLVPFLDDWLRGKDRDLHEVDLMKLKIPLGEEVEFATRHSLATKFTDPKSMFDAADIPKMPGDGLLSDGLDATVRAEKLPDGKIRVRFRFGKLMPPTMEKDESSDKPDAPQVPGQHRQWINSGNDLTPQQTAVLGGLLQSVRKDGKNVTRELTILVRVHLADPTPFPID</sequence>
<evidence type="ECO:0000313" key="2">
    <source>
        <dbReference type="EMBL" id="MBA2117261.1"/>
    </source>
</evidence>
<dbReference type="RefSeq" id="WP_207398648.1">
    <property type="nucleotide sequence ID" value="NZ_JABRWO010000014.1"/>
</dbReference>
<accession>A0A7V9A9K8</accession>
<comment type="caution">
    <text evidence="2">The sequence shown here is derived from an EMBL/GenBank/DDBJ whole genome shotgun (WGS) entry which is preliminary data.</text>
</comment>
<feature type="compositionally biased region" description="Basic and acidic residues" evidence="1">
    <location>
        <begin position="161"/>
        <end position="171"/>
    </location>
</feature>
<evidence type="ECO:0000313" key="3">
    <source>
        <dbReference type="Proteomes" id="UP000551616"/>
    </source>
</evidence>
<dbReference type="EMBL" id="JABRWO010000014">
    <property type="protein sequence ID" value="MBA2117261.1"/>
    <property type="molecule type" value="Genomic_DNA"/>
</dbReference>
<keyword evidence="3" id="KW-1185">Reference proteome</keyword>
<evidence type="ECO:0000256" key="1">
    <source>
        <dbReference type="SAM" id="MobiDB-lite"/>
    </source>
</evidence>
<protein>
    <submittedName>
        <fullName evidence="2">Uncharacterized protein</fullName>
    </submittedName>
</protein>
<dbReference type="AlphaFoldDB" id="A0A7V9A9K8"/>
<reference evidence="2 3" key="1">
    <citation type="submission" date="2020-05" db="EMBL/GenBank/DDBJ databases">
        <title>Bremerella alba sp. nov., a novel planctomycete isolated from the surface of the macroalga Fucus spiralis.</title>
        <authorList>
            <person name="Godinho O."/>
            <person name="Botelho R."/>
            <person name="Albuquerque L."/>
            <person name="Wiegand S."/>
            <person name="Da Costa M.S."/>
            <person name="Lobo-Da-Cunha A."/>
            <person name="Jogler C."/>
            <person name="Lage O.M."/>
        </authorList>
    </citation>
    <scope>NUCLEOTIDE SEQUENCE [LARGE SCALE GENOMIC DNA]</scope>
    <source>
        <strain evidence="2 3">FF15</strain>
    </source>
</reference>
<name>A0A7V9A9K8_9BACT</name>